<dbReference type="InterPro" id="IPR032465">
    <property type="entry name" value="ACMSD"/>
</dbReference>
<reference evidence="3" key="1">
    <citation type="submission" date="2015-10" db="EMBL/GenBank/DDBJ databases">
        <authorList>
            <person name="Gilbert D.G."/>
        </authorList>
    </citation>
    <scope>NUCLEOTIDE SEQUENCE</scope>
</reference>
<dbReference type="Gene3D" id="3.20.20.140">
    <property type="entry name" value="Metal-dependent hydrolases"/>
    <property type="match status" value="1"/>
</dbReference>
<evidence type="ECO:0000256" key="1">
    <source>
        <dbReference type="ARBA" id="ARBA00023239"/>
    </source>
</evidence>
<dbReference type="GO" id="GO:0019748">
    <property type="term" value="P:secondary metabolic process"/>
    <property type="evidence" value="ECO:0007669"/>
    <property type="project" value="TreeGrafter"/>
</dbReference>
<accession>A0A160VBG8</accession>
<dbReference type="GO" id="GO:0016787">
    <property type="term" value="F:hydrolase activity"/>
    <property type="evidence" value="ECO:0007669"/>
    <property type="project" value="InterPro"/>
</dbReference>
<dbReference type="SUPFAM" id="SSF51556">
    <property type="entry name" value="Metallo-dependent hydrolases"/>
    <property type="match status" value="1"/>
</dbReference>
<evidence type="ECO:0000259" key="2">
    <source>
        <dbReference type="Pfam" id="PF04909"/>
    </source>
</evidence>
<dbReference type="EC" id="4.1.1.45" evidence="3"/>
<sequence length="336" mass="36685">MAQEPPQGFIDVHAHIAPASFLKEVEKSQKAFGVQVEETDAGHALTFPGLPTLRAAGGSLSETVTRREWMQEQGVGSQYLAAWLDIQGYTMPPGKEADWVRLLNEHMVQTAKDSGPAFQTIAAVPMQDGERAARELEYAVKTLGMLGVMLPSDPAEVDVADSSFEPFWASAEEMDVPVMLHGASHSKWPLIGPGFMAFSMGRTLDTTILAAKLIHSGLLDRHPKLKLMLCHGGGSLPYLIGRVDVAYRRGMEKLTDLKKDGPEDYMSMLYYDTVTVNPRSLKLLLDLAGPEHVLLGSDWVWAAMSGGLMDAVAHVGLDQADQDRITRQNALSLFKG</sequence>
<dbReference type="PANTHER" id="PTHR21240:SF28">
    <property type="entry name" value="ISO-OROTATE DECARBOXYLASE (EUROFUNG)"/>
    <property type="match status" value="1"/>
</dbReference>
<protein>
    <submittedName>
        <fullName evidence="3">2-amino-3-carboxymuconate-6-semialdehyde decarboxylase</fullName>
        <ecNumber evidence="3">4.1.1.45</ecNumber>
    </submittedName>
</protein>
<name>A0A160VBG8_9ZZZZ</name>
<organism evidence="3">
    <name type="scientific">hydrothermal vent metagenome</name>
    <dbReference type="NCBI Taxonomy" id="652676"/>
    <lineage>
        <taxon>unclassified sequences</taxon>
        <taxon>metagenomes</taxon>
        <taxon>ecological metagenomes</taxon>
    </lineage>
</organism>
<dbReference type="InterPro" id="IPR006680">
    <property type="entry name" value="Amidohydro-rel"/>
</dbReference>
<proteinExistence type="predicted"/>
<gene>
    <name evidence="3" type="ORF">MGWOODY_Clf1180</name>
</gene>
<dbReference type="Pfam" id="PF04909">
    <property type="entry name" value="Amidohydro_2"/>
    <property type="match status" value="1"/>
</dbReference>
<dbReference type="PANTHER" id="PTHR21240">
    <property type="entry name" value="2-AMINO-3-CARBOXYLMUCONATE-6-SEMIALDEHYDE DECARBOXYLASE"/>
    <property type="match status" value="1"/>
</dbReference>
<dbReference type="EMBL" id="FAXA01000315">
    <property type="protein sequence ID" value="CUV02795.1"/>
    <property type="molecule type" value="Genomic_DNA"/>
</dbReference>
<dbReference type="GO" id="GO:0005737">
    <property type="term" value="C:cytoplasm"/>
    <property type="evidence" value="ECO:0007669"/>
    <property type="project" value="TreeGrafter"/>
</dbReference>
<dbReference type="GO" id="GO:0001760">
    <property type="term" value="F:aminocarboxymuconate-semialdehyde decarboxylase activity"/>
    <property type="evidence" value="ECO:0007669"/>
    <property type="project" value="UniProtKB-EC"/>
</dbReference>
<keyword evidence="1 3" id="KW-0456">Lyase</keyword>
<evidence type="ECO:0000313" key="3">
    <source>
        <dbReference type="EMBL" id="CUV02795.1"/>
    </source>
</evidence>
<dbReference type="InterPro" id="IPR032466">
    <property type="entry name" value="Metal_Hydrolase"/>
</dbReference>
<feature type="domain" description="Amidohydrolase-related" evidence="2">
    <location>
        <begin position="10"/>
        <end position="335"/>
    </location>
</feature>
<dbReference type="AlphaFoldDB" id="A0A160VBG8"/>